<evidence type="ECO:0000256" key="3">
    <source>
        <dbReference type="ARBA" id="ARBA00022833"/>
    </source>
</evidence>
<dbReference type="PROSITE" id="PS50865">
    <property type="entry name" value="ZF_MYND_2"/>
    <property type="match status" value="1"/>
</dbReference>
<keyword evidence="2 4" id="KW-0863">Zinc-finger</keyword>
<dbReference type="InterPro" id="IPR002893">
    <property type="entry name" value="Znf_MYND"/>
</dbReference>
<dbReference type="SUPFAM" id="SSF144232">
    <property type="entry name" value="HIT/MYND zinc finger-like"/>
    <property type="match status" value="1"/>
</dbReference>
<dbReference type="AlphaFoldDB" id="A0AAD7EK29"/>
<keyword evidence="7" id="KW-1185">Reference proteome</keyword>
<name>A0AAD7EK29_9AGAR</name>
<dbReference type="EMBL" id="JARIHO010000039">
    <property type="protein sequence ID" value="KAJ7328464.1"/>
    <property type="molecule type" value="Genomic_DNA"/>
</dbReference>
<comment type="caution">
    <text evidence="6">The sequence shown here is derived from an EMBL/GenBank/DDBJ whole genome shotgun (WGS) entry which is preliminary data.</text>
</comment>
<evidence type="ECO:0000256" key="2">
    <source>
        <dbReference type="ARBA" id="ARBA00022771"/>
    </source>
</evidence>
<keyword evidence="1" id="KW-0479">Metal-binding</keyword>
<protein>
    <recommendedName>
        <fullName evidence="5">MYND-type domain-containing protein</fullName>
    </recommendedName>
</protein>
<evidence type="ECO:0000256" key="1">
    <source>
        <dbReference type="ARBA" id="ARBA00022723"/>
    </source>
</evidence>
<sequence>MYAEVLWRLSDAIQNLHMIEMLEVLAPKLRNSDIAESWTDFIMLVTDRAEILRQVAPKKMCDNLACSKKDVKDAFQMCSKCKHSCYCSKECQNADWHAGSHKTACQCIATASILSLNAVT</sequence>
<dbReference type="Pfam" id="PF01753">
    <property type="entry name" value="zf-MYND"/>
    <property type="match status" value="1"/>
</dbReference>
<accession>A0AAD7EK29</accession>
<dbReference type="Gene3D" id="6.10.140.2220">
    <property type="match status" value="1"/>
</dbReference>
<dbReference type="GO" id="GO:0008270">
    <property type="term" value="F:zinc ion binding"/>
    <property type="evidence" value="ECO:0007669"/>
    <property type="project" value="UniProtKB-KW"/>
</dbReference>
<organism evidence="6 7">
    <name type="scientific">Mycena albidolilacea</name>
    <dbReference type="NCBI Taxonomy" id="1033008"/>
    <lineage>
        <taxon>Eukaryota</taxon>
        <taxon>Fungi</taxon>
        <taxon>Dikarya</taxon>
        <taxon>Basidiomycota</taxon>
        <taxon>Agaricomycotina</taxon>
        <taxon>Agaricomycetes</taxon>
        <taxon>Agaricomycetidae</taxon>
        <taxon>Agaricales</taxon>
        <taxon>Marasmiineae</taxon>
        <taxon>Mycenaceae</taxon>
        <taxon>Mycena</taxon>
    </lineage>
</organism>
<reference evidence="6" key="1">
    <citation type="submission" date="2023-03" db="EMBL/GenBank/DDBJ databases">
        <title>Massive genome expansion in bonnet fungi (Mycena s.s.) driven by repeated elements and novel gene families across ecological guilds.</title>
        <authorList>
            <consortium name="Lawrence Berkeley National Laboratory"/>
            <person name="Harder C.B."/>
            <person name="Miyauchi S."/>
            <person name="Viragh M."/>
            <person name="Kuo A."/>
            <person name="Thoen E."/>
            <person name="Andreopoulos B."/>
            <person name="Lu D."/>
            <person name="Skrede I."/>
            <person name="Drula E."/>
            <person name="Henrissat B."/>
            <person name="Morin E."/>
            <person name="Kohler A."/>
            <person name="Barry K."/>
            <person name="LaButti K."/>
            <person name="Morin E."/>
            <person name="Salamov A."/>
            <person name="Lipzen A."/>
            <person name="Mereny Z."/>
            <person name="Hegedus B."/>
            <person name="Baldrian P."/>
            <person name="Stursova M."/>
            <person name="Weitz H."/>
            <person name="Taylor A."/>
            <person name="Grigoriev I.V."/>
            <person name="Nagy L.G."/>
            <person name="Martin F."/>
            <person name="Kauserud H."/>
        </authorList>
    </citation>
    <scope>NUCLEOTIDE SEQUENCE</scope>
    <source>
        <strain evidence="6">CBHHK002</strain>
    </source>
</reference>
<dbReference type="Proteomes" id="UP001218218">
    <property type="component" value="Unassembled WGS sequence"/>
</dbReference>
<gene>
    <name evidence="6" type="ORF">DFH08DRAFT_883994</name>
</gene>
<proteinExistence type="predicted"/>
<feature type="domain" description="MYND-type" evidence="5">
    <location>
        <begin position="63"/>
        <end position="105"/>
    </location>
</feature>
<keyword evidence="3" id="KW-0862">Zinc</keyword>
<evidence type="ECO:0000256" key="4">
    <source>
        <dbReference type="PROSITE-ProRule" id="PRU00134"/>
    </source>
</evidence>
<evidence type="ECO:0000313" key="7">
    <source>
        <dbReference type="Proteomes" id="UP001218218"/>
    </source>
</evidence>
<evidence type="ECO:0000313" key="6">
    <source>
        <dbReference type="EMBL" id="KAJ7328464.1"/>
    </source>
</evidence>
<evidence type="ECO:0000259" key="5">
    <source>
        <dbReference type="PROSITE" id="PS50865"/>
    </source>
</evidence>